<dbReference type="Pfam" id="PF05193">
    <property type="entry name" value="Peptidase_M16_C"/>
    <property type="match status" value="1"/>
</dbReference>
<dbReference type="RefSeq" id="WP_218193751.1">
    <property type="nucleotide sequence ID" value="NZ_CP054597.1"/>
</dbReference>
<sequence>MNKYVYAFIISVIIFSVGSYANDFKIDIKNAVTLRGVKYWYVQNNDLPVVSLSVAFKKAGYAYDPSEKKGIASLVTNVIKEDMRGPGQVPMEVKLAYDGVELIFSVDRENFYVHLKTLSSNLSIALGHLYYCLSEYVVFQDTLDRIKSQQQATIKRLKSHPDLVASYGLNKMLFGHHPYSYSKYGTEETISNITVYDVENYIKNKFNIKNMVIGVVGNFKVEDLSEAIDNCFAELNIKVDRTEDIDIEQVKVGHNLHGYIYMDTPQSIIMTAQKGISYNHPDYYAVYLLNHIIGGLPLNSMLMKKLRDNLGITYRTYSYLNNDDHGNTWISVLYTDNTTVDKGVSVLLDTIRDIKKNGVDRNIFDMAKSSVINTFIFSLLTVDNIADLLVDTQLRELDINYLNKRNFYFNAVTLDDVNRVAKSFLIDKLSIIEVGRSNHFKGKVIKH</sequence>
<organism evidence="2 4">
    <name type="scientific">Neoehrlichia mikurensis</name>
    <dbReference type="NCBI Taxonomy" id="89586"/>
    <lineage>
        <taxon>Bacteria</taxon>
        <taxon>Pseudomonadati</taxon>
        <taxon>Pseudomonadota</taxon>
        <taxon>Alphaproteobacteria</taxon>
        <taxon>Rickettsiales</taxon>
        <taxon>Anaplasmataceae</taxon>
        <taxon>Candidatus Neoehrlichia</taxon>
    </lineage>
</organism>
<dbReference type="InterPro" id="IPR050361">
    <property type="entry name" value="MPP/UQCRC_Complex"/>
</dbReference>
<dbReference type="AlphaFoldDB" id="A0A9Q9F453"/>
<evidence type="ECO:0000259" key="1">
    <source>
        <dbReference type="Pfam" id="PF05193"/>
    </source>
</evidence>
<dbReference type="Proteomes" id="UP001059985">
    <property type="component" value="Chromosome"/>
</dbReference>
<gene>
    <name evidence="3" type="ORF">LUA81_01430</name>
    <name evidence="2" type="ORF">LUA82_01440</name>
</gene>
<dbReference type="InterPro" id="IPR007863">
    <property type="entry name" value="Peptidase_M16_C"/>
</dbReference>
<feature type="domain" description="Peptidase M16 C-terminal" evidence="1">
    <location>
        <begin position="192"/>
        <end position="370"/>
    </location>
</feature>
<proteinExistence type="predicted"/>
<dbReference type="EMBL" id="CP089285">
    <property type="protein sequence ID" value="UTO56644.1"/>
    <property type="molecule type" value="Genomic_DNA"/>
</dbReference>
<evidence type="ECO:0000313" key="3">
    <source>
        <dbReference type="EMBL" id="UTO56644.1"/>
    </source>
</evidence>
<protein>
    <submittedName>
        <fullName evidence="2">Insulinase family protein</fullName>
    </submittedName>
</protein>
<evidence type="ECO:0000313" key="5">
    <source>
        <dbReference type="Proteomes" id="UP001059985"/>
    </source>
</evidence>
<name>A0A9Q9F453_9RICK</name>
<accession>A0A9Q9F453</accession>
<dbReference type="PANTHER" id="PTHR11851">
    <property type="entry name" value="METALLOPROTEASE"/>
    <property type="match status" value="1"/>
</dbReference>
<dbReference type="Proteomes" id="UP001059822">
    <property type="component" value="Chromosome"/>
</dbReference>
<keyword evidence="5" id="KW-1185">Reference proteome</keyword>
<reference evidence="2" key="1">
    <citation type="journal article" date="2022" name="Microorganisms">
        <title>Assembly and Comparison of Ca. Neoehrlichia mikurensis Genomes.</title>
        <authorList>
            <person name="Azagi T."/>
            <person name="Dirks R.P."/>
            <person name="Yebra-Pimentel E.S."/>
            <person name="Schaap P.J."/>
            <person name="Koehorst J.J."/>
            <person name="Esser H.J."/>
            <person name="Sprong H."/>
        </authorList>
    </citation>
    <scope>NUCLEOTIDE SEQUENCE</scope>
    <source>
        <strain evidence="3">18-2804</strain>
        <strain evidence="2">18-2837</strain>
    </source>
</reference>
<dbReference type="PANTHER" id="PTHR11851:SF224">
    <property type="entry name" value="PROCESSING PROTEASE"/>
    <property type="match status" value="1"/>
</dbReference>
<dbReference type="EMBL" id="CP089286">
    <property type="protein sequence ID" value="UTO55727.1"/>
    <property type="molecule type" value="Genomic_DNA"/>
</dbReference>
<evidence type="ECO:0000313" key="4">
    <source>
        <dbReference type="Proteomes" id="UP001059822"/>
    </source>
</evidence>
<evidence type="ECO:0000313" key="2">
    <source>
        <dbReference type="EMBL" id="UTO55727.1"/>
    </source>
</evidence>